<dbReference type="EMBL" id="JAYMYQ010000011">
    <property type="protein sequence ID" value="KAK7306096.1"/>
    <property type="molecule type" value="Genomic_DNA"/>
</dbReference>
<evidence type="ECO:0000313" key="1">
    <source>
        <dbReference type="EMBL" id="KAK7306096.1"/>
    </source>
</evidence>
<proteinExistence type="predicted"/>
<keyword evidence="2" id="KW-1185">Reference proteome</keyword>
<reference evidence="1 2" key="1">
    <citation type="submission" date="2024-01" db="EMBL/GenBank/DDBJ databases">
        <title>The genomes of 5 underutilized Papilionoideae crops provide insights into root nodulation and disease resistanc.</title>
        <authorList>
            <person name="Jiang F."/>
        </authorList>
    </citation>
    <scope>NUCLEOTIDE SEQUENCE [LARGE SCALE GENOMIC DNA]</scope>
    <source>
        <strain evidence="1">LVBAO_FW01</strain>
        <tissue evidence="1">Leaves</tissue>
    </source>
</reference>
<organism evidence="1 2">
    <name type="scientific">Canavalia gladiata</name>
    <name type="common">Sword bean</name>
    <name type="synonym">Dolichos gladiatus</name>
    <dbReference type="NCBI Taxonomy" id="3824"/>
    <lineage>
        <taxon>Eukaryota</taxon>
        <taxon>Viridiplantae</taxon>
        <taxon>Streptophyta</taxon>
        <taxon>Embryophyta</taxon>
        <taxon>Tracheophyta</taxon>
        <taxon>Spermatophyta</taxon>
        <taxon>Magnoliopsida</taxon>
        <taxon>eudicotyledons</taxon>
        <taxon>Gunneridae</taxon>
        <taxon>Pentapetalae</taxon>
        <taxon>rosids</taxon>
        <taxon>fabids</taxon>
        <taxon>Fabales</taxon>
        <taxon>Fabaceae</taxon>
        <taxon>Papilionoideae</taxon>
        <taxon>50 kb inversion clade</taxon>
        <taxon>NPAAA clade</taxon>
        <taxon>indigoferoid/millettioid clade</taxon>
        <taxon>Phaseoleae</taxon>
        <taxon>Canavalia</taxon>
    </lineage>
</organism>
<protein>
    <submittedName>
        <fullName evidence="1">Uncharacterized protein</fullName>
    </submittedName>
</protein>
<evidence type="ECO:0000313" key="2">
    <source>
        <dbReference type="Proteomes" id="UP001367508"/>
    </source>
</evidence>
<dbReference type="Proteomes" id="UP001367508">
    <property type="component" value="Unassembled WGS sequence"/>
</dbReference>
<gene>
    <name evidence="1" type="ORF">VNO77_44016</name>
</gene>
<name>A0AAN9PPZ3_CANGL</name>
<sequence length="115" mass="13023">MINGSFVGSMVYLVYAEQCEVSCRLRLKFPDKNFHCYTPTRRRTTSLTGWYRHLELLDKRGEVWINGEDAMHAKSDATSGQPCAKSHVPKNDLPKLWRQRGDDVMQMGVTGGGTS</sequence>
<accession>A0AAN9PPZ3</accession>
<dbReference type="AlphaFoldDB" id="A0AAN9PPZ3"/>
<comment type="caution">
    <text evidence="1">The sequence shown here is derived from an EMBL/GenBank/DDBJ whole genome shotgun (WGS) entry which is preliminary data.</text>
</comment>